<dbReference type="Pfam" id="PF14230">
    <property type="entry name" value="DUF4333"/>
    <property type="match status" value="1"/>
</dbReference>
<accession>A0A1H1UVL6</accession>
<protein>
    <recommendedName>
        <fullName evidence="2">DUF4333 domain-containing protein</fullName>
    </recommendedName>
</protein>
<evidence type="ECO:0000313" key="4">
    <source>
        <dbReference type="Proteomes" id="UP000198859"/>
    </source>
</evidence>
<evidence type="ECO:0000256" key="1">
    <source>
        <dbReference type="SAM" id="SignalP"/>
    </source>
</evidence>
<feature type="domain" description="DUF4333" evidence="2">
    <location>
        <begin position="17"/>
        <end position="87"/>
    </location>
</feature>
<dbReference type="InterPro" id="IPR025637">
    <property type="entry name" value="DUF4333"/>
</dbReference>
<keyword evidence="4" id="KW-1185">Reference proteome</keyword>
<name>A0A1H1UVL6_9ACTN</name>
<reference evidence="4" key="1">
    <citation type="submission" date="2016-10" db="EMBL/GenBank/DDBJ databases">
        <authorList>
            <person name="Varghese N."/>
            <person name="Submissions S."/>
        </authorList>
    </citation>
    <scope>NUCLEOTIDE SEQUENCE [LARGE SCALE GENOMIC DNA]</scope>
    <source>
        <strain evidence="4">DSM 22127</strain>
    </source>
</reference>
<dbReference type="PROSITE" id="PS51257">
    <property type="entry name" value="PROKAR_LIPOPROTEIN"/>
    <property type="match status" value="1"/>
</dbReference>
<evidence type="ECO:0000259" key="2">
    <source>
        <dbReference type="Pfam" id="PF14230"/>
    </source>
</evidence>
<dbReference type="RefSeq" id="WP_091730441.1">
    <property type="nucleotide sequence ID" value="NZ_LT629757.1"/>
</dbReference>
<proteinExistence type="predicted"/>
<sequence>MRRTFSVLAASLVLLSAAGCSAGTKPEAVSGSELEKQVSAALEKQVGQAPDDMSCPDELKAEKGATTECTLTAGSDKLGVTVTTTSVTDAGKVNFNVKVDDQVQ</sequence>
<feature type="signal peptide" evidence="1">
    <location>
        <begin position="1"/>
        <end position="22"/>
    </location>
</feature>
<dbReference type="EMBL" id="LT629757">
    <property type="protein sequence ID" value="SDS76503.1"/>
    <property type="molecule type" value="Genomic_DNA"/>
</dbReference>
<evidence type="ECO:0000313" key="3">
    <source>
        <dbReference type="EMBL" id="SDS76503.1"/>
    </source>
</evidence>
<organism evidence="3 4">
    <name type="scientific">Nocardioides scoriae</name>
    <dbReference type="NCBI Taxonomy" id="642780"/>
    <lineage>
        <taxon>Bacteria</taxon>
        <taxon>Bacillati</taxon>
        <taxon>Actinomycetota</taxon>
        <taxon>Actinomycetes</taxon>
        <taxon>Propionibacteriales</taxon>
        <taxon>Nocardioidaceae</taxon>
        <taxon>Nocardioides</taxon>
    </lineage>
</organism>
<dbReference type="STRING" id="642780.SAMN04488570_2638"/>
<dbReference type="AlphaFoldDB" id="A0A1H1UVL6"/>
<dbReference type="OrthoDB" id="3568721at2"/>
<gene>
    <name evidence="3" type="ORF">SAMN04488570_2638</name>
</gene>
<keyword evidence="1" id="KW-0732">Signal</keyword>
<dbReference type="Proteomes" id="UP000198859">
    <property type="component" value="Chromosome I"/>
</dbReference>
<feature type="chain" id="PRO_5009262637" description="DUF4333 domain-containing protein" evidence="1">
    <location>
        <begin position="23"/>
        <end position="104"/>
    </location>
</feature>